<evidence type="ECO:0000313" key="4">
    <source>
        <dbReference type="EMBL" id="KAF5352096.1"/>
    </source>
</evidence>
<reference evidence="4 5" key="1">
    <citation type="journal article" date="2020" name="ISME J.">
        <title>Uncovering the hidden diversity of litter-decomposition mechanisms in mushroom-forming fungi.</title>
        <authorList>
            <person name="Floudas D."/>
            <person name="Bentzer J."/>
            <person name="Ahren D."/>
            <person name="Johansson T."/>
            <person name="Persson P."/>
            <person name="Tunlid A."/>
        </authorList>
    </citation>
    <scope>NUCLEOTIDE SEQUENCE [LARGE SCALE GENOMIC DNA]</scope>
    <source>
        <strain evidence="4 5">CBS 291.85</strain>
    </source>
</reference>
<dbReference type="Pfam" id="PF11807">
    <property type="entry name" value="UstYa"/>
    <property type="match status" value="1"/>
</dbReference>
<keyword evidence="5" id="KW-1185">Reference proteome</keyword>
<evidence type="ECO:0000313" key="5">
    <source>
        <dbReference type="Proteomes" id="UP000559256"/>
    </source>
</evidence>
<comment type="pathway">
    <text evidence="1">Mycotoxin biosynthesis.</text>
</comment>
<keyword evidence="2" id="KW-0560">Oxidoreductase</keyword>
<accession>A0A8H5D3M5</accession>
<dbReference type="AlphaFoldDB" id="A0A8H5D3M5"/>
<protein>
    <recommendedName>
        <fullName evidence="6">Oxidase ustYa</fullName>
    </recommendedName>
</protein>
<dbReference type="GO" id="GO:0016491">
    <property type="term" value="F:oxidoreductase activity"/>
    <property type="evidence" value="ECO:0007669"/>
    <property type="project" value="UniProtKB-KW"/>
</dbReference>
<dbReference type="PANTHER" id="PTHR33365:SF11">
    <property type="entry name" value="TAT PATHWAY SIGNAL SEQUENCE"/>
    <property type="match status" value="1"/>
</dbReference>
<comment type="caution">
    <text evidence="4">The sequence shown here is derived from an EMBL/GenBank/DDBJ whole genome shotgun (WGS) entry which is preliminary data.</text>
</comment>
<sequence length="226" mass="25458">MPFMSHFSKLLRPSPFTILCTVLTLSLFVNLVAIVKQIRLLTPSSDTYSYVGRDYPREAPIKLRTVNQAFSDDLEHYHLEGRQAAAEWNALHPEGQGSIYLGESAHINEEVNAPYQISMFHQLQCLNHLRAVFIYGNDQPARTEHCSQYLVQSIVCLSDTTLEEGGVGTRLMDGSVVAPANNNTHTCKDWTQLYDFAAENRAGWNDEQIELEAELSRGTLLADLDR</sequence>
<evidence type="ECO:0008006" key="6">
    <source>
        <dbReference type="Google" id="ProtNLM"/>
    </source>
</evidence>
<name>A0A8H5D3M5_9AGAR</name>
<dbReference type="EMBL" id="JAACJM010000068">
    <property type="protein sequence ID" value="KAF5352096.1"/>
    <property type="molecule type" value="Genomic_DNA"/>
</dbReference>
<evidence type="ECO:0000256" key="1">
    <source>
        <dbReference type="ARBA" id="ARBA00004685"/>
    </source>
</evidence>
<evidence type="ECO:0000256" key="2">
    <source>
        <dbReference type="ARBA" id="ARBA00023002"/>
    </source>
</evidence>
<dbReference type="Proteomes" id="UP000559256">
    <property type="component" value="Unassembled WGS sequence"/>
</dbReference>
<dbReference type="OrthoDB" id="3687641at2759"/>
<evidence type="ECO:0000256" key="3">
    <source>
        <dbReference type="ARBA" id="ARBA00035112"/>
    </source>
</evidence>
<comment type="similarity">
    <text evidence="3">Belongs to the ustYa family.</text>
</comment>
<organism evidence="4 5">
    <name type="scientific">Tetrapyrgos nigripes</name>
    <dbReference type="NCBI Taxonomy" id="182062"/>
    <lineage>
        <taxon>Eukaryota</taxon>
        <taxon>Fungi</taxon>
        <taxon>Dikarya</taxon>
        <taxon>Basidiomycota</taxon>
        <taxon>Agaricomycotina</taxon>
        <taxon>Agaricomycetes</taxon>
        <taxon>Agaricomycetidae</taxon>
        <taxon>Agaricales</taxon>
        <taxon>Marasmiineae</taxon>
        <taxon>Marasmiaceae</taxon>
        <taxon>Tetrapyrgos</taxon>
    </lineage>
</organism>
<dbReference type="GO" id="GO:0043386">
    <property type="term" value="P:mycotoxin biosynthetic process"/>
    <property type="evidence" value="ECO:0007669"/>
    <property type="project" value="InterPro"/>
</dbReference>
<proteinExistence type="inferred from homology"/>
<dbReference type="InterPro" id="IPR021765">
    <property type="entry name" value="UstYa-like"/>
</dbReference>
<gene>
    <name evidence="4" type="ORF">D9758_009383</name>
</gene>
<dbReference type="PANTHER" id="PTHR33365">
    <property type="entry name" value="YALI0B05434P"/>
    <property type="match status" value="1"/>
</dbReference>